<dbReference type="InParanoid" id="F9XJR8"/>
<evidence type="ECO:0000256" key="2">
    <source>
        <dbReference type="PROSITE-ProRule" id="PRU00261"/>
    </source>
</evidence>
<dbReference type="PROSITE" id="PS50941">
    <property type="entry name" value="CHIT_BIND_I_2"/>
    <property type="match status" value="1"/>
</dbReference>
<feature type="non-terminal residue" evidence="4">
    <location>
        <position position="1"/>
    </location>
</feature>
<dbReference type="InterPro" id="IPR001002">
    <property type="entry name" value="Chitin-bd_1"/>
</dbReference>
<dbReference type="SUPFAM" id="SSF57016">
    <property type="entry name" value="Plant lectins/antimicrobial peptides"/>
    <property type="match status" value="1"/>
</dbReference>
<evidence type="ECO:0000313" key="5">
    <source>
        <dbReference type="Proteomes" id="UP000008062"/>
    </source>
</evidence>
<dbReference type="Gene3D" id="3.30.60.10">
    <property type="entry name" value="Endochitinase-like"/>
    <property type="match status" value="1"/>
</dbReference>
<evidence type="ECO:0000256" key="1">
    <source>
        <dbReference type="ARBA" id="ARBA00022669"/>
    </source>
</evidence>
<dbReference type="GeneID" id="13402649"/>
<proteinExistence type="predicted"/>
<dbReference type="GO" id="GO:0008061">
    <property type="term" value="F:chitin binding"/>
    <property type="evidence" value="ECO:0007669"/>
    <property type="project" value="UniProtKB-UniRule"/>
</dbReference>
<name>F9XJR8_ZYMTI</name>
<feature type="domain" description="Chitin-binding type-1" evidence="3">
    <location>
        <begin position="4"/>
        <end position="50"/>
    </location>
</feature>
<dbReference type="EMBL" id="CM001204">
    <property type="protein sequence ID" value="EGP84828.1"/>
    <property type="molecule type" value="Genomic_DNA"/>
</dbReference>
<feature type="disulfide bond" evidence="2">
    <location>
        <begin position="23"/>
        <end position="37"/>
    </location>
</feature>
<gene>
    <name evidence="4" type="ORF">MYCGRDRAFT_47419</name>
</gene>
<dbReference type="Proteomes" id="UP000008062">
    <property type="component" value="Chromosome 9"/>
</dbReference>
<feature type="non-terminal residue" evidence="4">
    <location>
        <position position="50"/>
    </location>
</feature>
<dbReference type="HOGENOM" id="CLU_214130_0_0_1"/>
<keyword evidence="1 2" id="KW-0147">Chitin-binding</keyword>
<protein>
    <recommendedName>
        <fullName evidence="3">Chitin-binding type-1 domain-containing protein</fullName>
    </recommendedName>
</protein>
<organism evidence="4 5">
    <name type="scientific">Zymoseptoria tritici (strain CBS 115943 / IPO323)</name>
    <name type="common">Speckled leaf blotch fungus</name>
    <name type="synonym">Septoria tritici</name>
    <dbReference type="NCBI Taxonomy" id="336722"/>
    <lineage>
        <taxon>Eukaryota</taxon>
        <taxon>Fungi</taxon>
        <taxon>Dikarya</taxon>
        <taxon>Ascomycota</taxon>
        <taxon>Pezizomycotina</taxon>
        <taxon>Dothideomycetes</taxon>
        <taxon>Dothideomycetidae</taxon>
        <taxon>Mycosphaerellales</taxon>
        <taxon>Mycosphaerellaceae</taxon>
        <taxon>Zymoseptoria</taxon>
    </lineage>
</organism>
<dbReference type="OrthoDB" id="5985073at2759"/>
<dbReference type="AlphaFoldDB" id="F9XJR8"/>
<keyword evidence="5" id="KW-1185">Reference proteome</keyword>
<keyword evidence="2" id="KW-1015">Disulfide bond</keyword>
<dbReference type="KEGG" id="ztr:MYCGRDRAFT_47419"/>
<evidence type="ECO:0000259" key="3">
    <source>
        <dbReference type="PROSITE" id="PS50941"/>
    </source>
</evidence>
<accession>F9XJR8</accession>
<dbReference type="RefSeq" id="XP_003849852.1">
    <property type="nucleotide sequence ID" value="XM_003849804.1"/>
</dbReference>
<evidence type="ECO:0000313" key="4">
    <source>
        <dbReference type="EMBL" id="EGP84828.1"/>
    </source>
</evidence>
<dbReference type="InterPro" id="IPR036861">
    <property type="entry name" value="Endochitinase-like_sf"/>
</dbReference>
<comment type="caution">
    <text evidence="2">Lacks conserved residue(s) required for the propagation of feature annotation.</text>
</comment>
<reference evidence="4 5" key="1">
    <citation type="journal article" date="2011" name="PLoS Genet.">
        <title>Finished genome of the fungal wheat pathogen Mycosphaerella graminicola reveals dispensome structure, chromosome plasticity, and stealth pathogenesis.</title>
        <authorList>
            <person name="Goodwin S.B."/>
            <person name="Ben M'barek S."/>
            <person name="Dhillon B."/>
            <person name="Wittenberg A.H.J."/>
            <person name="Crane C.F."/>
            <person name="Hane J.K."/>
            <person name="Foster A.J."/>
            <person name="Van der Lee T.A.J."/>
            <person name="Grimwood J."/>
            <person name="Aerts A."/>
            <person name="Antoniw J."/>
            <person name="Bailey A."/>
            <person name="Bluhm B."/>
            <person name="Bowler J."/>
            <person name="Bristow J."/>
            <person name="van der Burgt A."/>
            <person name="Canto-Canche B."/>
            <person name="Churchill A.C.L."/>
            <person name="Conde-Ferraez L."/>
            <person name="Cools H.J."/>
            <person name="Coutinho P.M."/>
            <person name="Csukai M."/>
            <person name="Dehal P."/>
            <person name="De Wit P."/>
            <person name="Donzelli B."/>
            <person name="van de Geest H.C."/>
            <person name="van Ham R.C.H.J."/>
            <person name="Hammond-Kosack K.E."/>
            <person name="Henrissat B."/>
            <person name="Kilian A."/>
            <person name="Kobayashi A.K."/>
            <person name="Koopmann E."/>
            <person name="Kourmpetis Y."/>
            <person name="Kuzniar A."/>
            <person name="Lindquist E."/>
            <person name="Lombard V."/>
            <person name="Maliepaard C."/>
            <person name="Martins N."/>
            <person name="Mehrabi R."/>
            <person name="Nap J.P.H."/>
            <person name="Ponomarenko A."/>
            <person name="Rudd J.J."/>
            <person name="Salamov A."/>
            <person name="Schmutz J."/>
            <person name="Schouten H.J."/>
            <person name="Shapiro H."/>
            <person name="Stergiopoulos I."/>
            <person name="Torriani S.F.F."/>
            <person name="Tu H."/>
            <person name="de Vries R.P."/>
            <person name="Waalwijk C."/>
            <person name="Ware S.B."/>
            <person name="Wiebenga A."/>
            <person name="Zwiers L.-H."/>
            <person name="Oliver R.P."/>
            <person name="Grigoriev I.V."/>
            <person name="Kema G.H.J."/>
        </authorList>
    </citation>
    <scope>NUCLEOTIDE SEQUENCE [LARGE SCALE GENOMIC DNA]</scope>
    <source>
        <strain evidence="5">CBS 115943 / IPO323</strain>
    </source>
</reference>
<sequence>ISPNGVCGGPNNYNCVGSEYGDCCSQYGFCGSGYEFCAAQNCLTDYGSCN</sequence>